<dbReference type="Pfam" id="PF16328">
    <property type="entry name" value="DUF4961"/>
    <property type="match status" value="1"/>
</dbReference>
<dbReference type="EMBL" id="JADILZ010000046">
    <property type="protein sequence ID" value="MBO8478357.1"/>
    <property type="molecule type" value="Genomic_DNA"/>
</dbReference>
<proteinExistence type="predicted"/>
<evidence type="ECO:0000313" key="2">
    <source>
        <dbReference type="EMBL" id="MBO8478357.1"/>
    </source>
</evidence>
<reference evidence="2" key="1">
    <citation type="submission" date="2020-10" db="EMBL/GenBank/DDBJ databases">
        <authorList>
            <person name="Gilroy R."/>
        </authorList>
    </citation>
    <scope>NUCLEOTIDE SEQUENCE</scope>
    <source>
        <strain evidence="2">2478</strain>
    </source>
</reference>
<feature type="chain" id="PRO_5038560928" evidence="1">
    <location>
        <begin position="24"/>
        <end position="332"/>
    </location>
</feature>
<feature type="signal peptide" evidence="1">
    <location>
        <begin position="1"/>
        <end position="23"/>
    </location>
</feature>
<dbReference type="PROSITE" id="PS51257">
    <property type="entry name" value="PROKAR_LIPOPROTEIN"/>
    <property type="match status" value="1"/>
</dbReference>
<dbReference type="InterPro" id="IPR032522">
    <property type="entry name" value="DUF4961"/>
</dbReference>
<comment type="caution">
    <text evidence="2">The sequence shown here is derived from an EMBL/GenBank/DDBJ whole genome shotgun (WGS) entry which is preliminary data.</text>
</comment>
<accession>A0A9D9IT80</accession>
<sequence>MKLLKKYKIAGIAAIALAALVVACEMVVEEINFPEDAKVNTEITFTVKLKLVTETDDNSNMVFALLAPKSWDLKNNASLTLTTEGYAAQGYAEVVNEPMSLIPDSETEKSTALSYPAAYQSKIGVMGNTGPVEWTVFKSATVFHINDKVSTDPIYGTVTITLTTGADPIKFYLGCGFCGTTWGLDSESGEGRYTPNETAKIVTVYGEEGDPILDYTTTAAVSTTPSTFRYGDIFSVNFDASETQLEGQETVYLCGKAVLADGTEKLMEDKVDKALMEAVGETSYQRYIYPKDFFGLPADAEISEIYVWFSNADGSVISKDGEDGTLLSQAEQ</sequence>
<evidence type="ECO:0000313" key="3">
    <source>
        <dbReference type="Proteomes" id="UP000823771"/>
    </source>
</evidence>
<protein>
    <submittedName>
        <fullName evidence="2">DUF4961 domain-containing protein</fullName>
    </submittedName>
</protein>
<keyword evidence="1" id="KW-0732">Signal</keyword>
<evidence type="ECO:0000256" key="1">
    <source>
        <dbReference type="SAM" id="SignalP"/>
    </source>
</evidence>
<gene>
    <name evidence="2" type="ORF">IAB80_05685</name>
</gene>
<dbReference type="Proteomes" id="UP000823771">
    <property type="component" value="Unassembled WGS sequence"/>
</dbReference>
<dbReference type="AlphaFoldDB" id="A0A9D9IT80"/>
<name>A0A9D9IT80_9BACT</name>
<reference evidence="2" key="2">
    <citation type="journal article" date="2021" name="PeerJ">
        <title>Extensive microbial diversity within the chicken gut microbiome revealed by metagenomics and culture.</title>
        <authorList>
            <person name="Gilroy R."/>
            <person name="Ravi A."/>
            <person name="Getino M."/>
            <person name="Pursley I."/>
            <person name="Horton D.L."/>
            <person name="Alikhan N.F."/>
            <person name="Baker D."/>
            <person name="Gharbi K."/>
            <person name="Hall N."/>
            <person name="Watson M."/>
            <person name="Adriaenssens E.M."/>
            <person name="Foster-Nyarko E."/>
            <person name="Jarju S."/>
            <person name="Secka A."/>
            <person name="Antonio M."/>
            <person name="Oren A."/>
            <person name="Chaudhuri R.R."/>
            <person name="La Ragione R."/>
            <person name="Hildebrand F."/>
            <person name="Pallen M.J."/>
        </authorList>
    </citation>
    <scope>NUCLEOTIDE SEQUENCE</scope>
    <source>
        <strain evidence="2">2478</strain>
    </source>
</reference>
<organism evidence="2 3">
    <name type="scientific">Candidatus Cryptobacteroides excrementipullorum</name>
    <dbReference type="NCBI Taxonomy" id="2840761"/>
    <lineage>
        <taxon>Bacteria</taxon>
        <taxon>Pseudomonadati</taxon>
        <taxon>Bacteroidota</taxon>
        <taxon>Bacteroidia</taxon>
        <taxon>Bacteroidales</taxon>
        <taxon>Candidatus Cryptobacteroides</taxon>
    </lineage>
</organism>